<gene>
    <name evidence="2" type="ORF">CHX27_14145</name>
</gene>
<dbReference type="AlphaFoldDB" id="A0A255ZFF6"/>
<evidence type="ECO:0000313" key="3">
    <source>
        <dbReference type="Proteomes" id="UP000216035"/>
    </source>
</evidence>
<dbReference type="PANTHER" id="PTHR35535">
    <property type="entry name" value="HEAT SHOCK PROTEIN HSLJ"/>
    <property type="match status" value="1"/>
</dbReference>
<feature type="domain" description="DUF306" evidence="1">
    <location>
        <begin position="65"/>
        <end position="164"/>
    </location>
</feature>
<dbReference type="Pfam" id="PF03724">
    <property type="entry name" value="META"/>
    <property type="match status" value="1"/>
</dbReference>
<evidence type="ECO:0000259" key="1">
    <source>
        <dbReference type="Pfam" id="PF03724"/>
    </source>
</evidence>
<reference evidence="2 3" key="1">
    <citation type="submission" date="2017-07" db="EMBL/GenBank/DDBJ databases">
        <title>Flavobacterium cyanobacteriorum sp. nov., isolated from cyanobacterial aggregates in a eutrophic lake.</title>
        <authorList>
            <person name="Cai H."/>
        </authorList>
    </citation>
    <scope>NUCLEOTIDE SEQUENCE [LARGE SCALE GENOMIC DNA]</scope>
    <source>
        <strain evidence="2 3">TH167</strain>
    </source>
</reference>
<dbReference type="InterPro" id="IPR053147">
    <property type="entry name" value="Hsp_HslJ-like"/>
</dbReference>
<dbReference type="PANTHER" id="PTHR35535:SF1">
    <property type="entry name" value="HEAT SHOCK PROTEIN HSLJ"/>
    <property type="match status" value="1"/>
</dbReference>
<dbReference type="Proteomes" id="UP000216035">
    <property type="component" value="Unassembled WGS sequence"/>
</dbReference>
<sequence>MPVKVRYKQKKLIFNSQKNGIMDSSKTTNLLKLGVGLVAIILITACQQRAVLSDAKNNESSSLYSKWQLIELNGSAVEVAAGLKTPVITIEKAGRISGNASCNNFFGSFETDGSFRLKFSKMGSTMMACNDMSLEREFLQKLEVVDNFTLRGDTLSLNKARMAPLPRLVRVR</sequence>
<name>A0A255ZFF6_9FLAO</name>
<dbReference type="Gene3D" id="2.40.128.270">
    <property type="match status" value="1"/>
</dbReference>
<comment type="caution">
    <text evidence="2">The sequence shown here is derived from an EMBL/GenBank/DDBJ whole genome shotgun (WGS) entry which is preliminary data.</text>
</comment>
<organism evidence="2 3">
    <name type="scientific">Flavobacterium aurantiibacter</name>
    <dbReference type="NCBI Taxonomy" id="2023067"/>
    <lineage>
        <taxon>Bacteria</taxon>
        <taxon>Pseudomonadati</taxon>
        <taxon>Bacteroidota</taxon>
        <taxon>Flavobacteriia</taxon>
        <taxon>Flavobacteriales</taxon>
        <taxon>Flavobacteriaceae</taxon>
        <taxon>Flavobacterium</taxon>
    </lineage>
</organism>
<protein>
    <recommendedName>
        <fullName evidence="1">DUF306 domain-containing protein</fullName>
    </recommendedName>
</protein>
<accession>A0A255ZFF6</accession>
<dbReference type="InterPro" id="IPR038670">
    <property type="entry name" value="HslJ-like_sf"/>
</dbReference>
<evidence type="ECO:0000313" key="2">
    <source>
        <dbReference type="EMBL" id="OYQ39634.1"/>
    </source>
</evidence>
<keyword evidence="3" id="KW-1185">Reference proteome</keyword>
<proteinExistence type="predicted"/>
<dbReference type="InterPro" id="IPR005184">
    <property type="entry name" value="DUF306_Meta_HslJ"/>
</dbReference>
<dbReference type="EMBL" id="NOXX01000224">
    <property type="protein sequence ID" value="OYQ39634.1"/>
    <property type="molecule type" value="Genomic_DNA"/>
</dbReference>